<dbReference type="PRINTS" id="PR00821">
    <property type="entry name" value="TAGLIPASE"/>
</dbReference>
<keyword evidence="3" id="KW-0964">Secreted</keyword>
<dbReference type="Pfam" id="PF00151">
    <property type="entry name" value="Lipase"/>
    <property type="match status" value="1"/>
</dbReference>
<evidence type="ECO:0000256" key="1">
    <source>
        <dbReference type="ARBA" id="ARBA00004613"/>
    </source>
</evidence>
<evidence type="ECO:0000313" key="8">
    <source>
        <dbReference type="Proteomes" id="UP001153714"/>
    </source>
</evidence>
<dbReference type="Proteomes" id="UP001153714">
    <property type="component" value="Chromosome 9"/>
</dbReference>
<dbReference type="GO" id="GO:0005615">
    <property type="term" value="C:extracellular space"/>
    <property type="evidence" value="ECO:0007669"/>
    <property type="project" value="TreeGrafter"/>
</dbReference>
<proteinExistence type="inferred from homology"/>
<dbReference type="EMBL" id="OU893340">
    <property type="protein sequence ID" value="CAG9796752.1"/>
    <property type="molecule type" value="Genomic_DNA"/>
</dbReference>
<reference evidence="7" key="2">
    <citation type="submission" date="2022-10" db="EMBL/GenBank/DDBJ databases">
        <authorList>
            <consortium name="ENA_rothamsted_submissions"/>
            <consortium name="culmorum"/>
            <person name="King R."/>
        </authorList>
    </citation>
    <scope>NUCLEOTIDE SEQUENCE</scope>
</reference>
<keyword evidence="5" id="KW-0732">Signal</keyword>
<name>A0A9N9RGV4_9NEOP</name>
<sequence>MCVLAKYFLLAALAVTVSSHSLGPQDVVFHLFTRNNPGQSQVLFPTVSSILISNFDPSLRTIVTIHGQGDFGNFNAFVVPSHLEAENVNVLAVDWSVGSTTYIDGVSQANQCGLIIAQFINILSSEFSYSPEQYRIVGVGLGAHVAAIAGRLVNGNIPHIVAIDPSLHGWTHHPGRLGSDAAGLVEVLHATAGFLGYDYPLGDIDFYPNGGSIQNGCGIDISCSHVFSIAFYSESVIAPSRNANDFVGTACESYEQAISMSCQGPRDAVFGGPGVKTSGSGIYTFSTANSSPFAQG</sequence>
<dbReference type="PANTHER" id="PTHR11610">
    <property type="entry name" value="LIPASE"/>
    <property type="match status" value="1"/>
</dbReference>
<evidence type="ECO:0000256" key="3">
    <source>
        <dbReference type="ARBA" id="ARBA00022525"/>
    </source>
</evidence>
<protein>
    <recommendedName>
        <fullName evidence="6">Lipase domain-containing protein</fullName>
    </recommendedName>
</protein>
<dbReference type="OrthoDB" id="199913at2759"/>
<feature type="chain" id="PRO_5040494177" description="Lipase domain-containing protein" evidence="5">
    <location>
        <begin position="20"/>
        <end position="296"/>
    </location>
</feature>
<keyword evidence="8" id="KW-1185">Reference proteome</keyword>
<feature type="signal peptide" evidence="5">
    <location>
        <begin position="1"/>
        <end position="19"/>
    </location>
</feature>
<feature type="domain" description="Lipase" evidence="6">
    <location>
        <begin position="20"/>
        <end position="264"/>
    </location>
</feature>
<organism evidence="7 8">
    <name type="scientific">Diatraea saccharalis</name>
    <name type="common">sugarcane borer</name>
    <dbReference type="NCBI Taxonomy" id="40085"/>
    <lineage>
        <taxon>Eukaryota</taxon>
        <taxon>Metazoa</taxon>
        <taxon>Ecdysozoa</taxon>
        <taxon>Arthropoda</taxon>
        <taxon>Hexapoda</taxon>
        <taxon>Insecta</taxon>
        <taxon>Pterygota</taxon>
        <taxon>Neoptera</taxon>
        <taxon>Endopterygota</taxon>
        <taxon>Lepidoptera</taxon>
        <taxon>Glossata</taxon>
        <taxon>Ditrysia</taxon>
        <taxon>Pyraloidea</taxon>
        <taxon>Crambidae</taxon>
        <taxon>Crambinae</taxon>
        <taxon>Diatraea</taxon>
    </lineage>
</organism>
<comment type="similarity">
    <text evidence="2 4">Belongs to the AB hydrolase superfamily. Lipase family.</text>
</comment>
<evidence type="ECO:0000256" key="4">
    <source>
        <dbReference type="RuleBase" id="RU004262"/>
    </source>
</evidence>
<evidence type="ECO:0000256" key="5">
    <source>
        <dbReference type="SAM" id="SignalP"/>
    </source>
</evidence>
<dbReference type="Gene3D" id="3.40.50.1820">
    <property type="entry name" value="alpha/beta hydrolase"/>
    <property type="match status" value="1"/>
</dbReference>
<dbReference type="GO" id="GO:0017171">
    <property type="term" value="F:serine hydrolase activity"/>
    <property type="evidence" value="ECO:0007669"/>
    <property type="project" value="TreeGrafter"/>
</dbReference>
<reference evidence="7" key="1">
    <citation type="submission" date="2021-12" db="EMBL/GenBank/DDBJ databases">
        <authorList>
            <person name="King R."/>
        </authorList>
    </citation>
    <scope>NUCLEOTIDE SEQUENCE</scope>
</reference>
<accession>A0A9N9RGV4</accession>
<dbReference type="GO" id="GO:0016042">
    <property type="term" value="P:lipid catabolic process"/>
    <property type="evidence" value="ECO:0007669"/>
    <property type="project" value="TreeGrafter"/>
</dbReference>
<evidence type="ECO:0000256" key="2">
    <source>
        <dbReference type="ARBA" id="ARBA00010701"/>
    </source>
</evidence>
<dbReference type="InterPro" id="IPR029058">
    <property type="entry name" value="AB_hydrolase_fold"/>
</dbReference>
<evidence type="ECO:0000259" key="6">
    <source>
        <dbReference type="Pfam" id="PF00151"/>
    </source>
</evidence>
<dbReference type="PANTHER" id="PTHR11610:SF150">
    <property type="entry name" value="FI01825P-RELATED"/>
    <property type="match status" value="1"/>
</dbReference>
<dbReference type="InterPro" id="IPR013818">
    <property type="entry name" value="Lipase"/>
</dbReference>
<comment type="subcellular location">
    <subcellularLocation>
        <location evidence="1">Secreted</location>
    </subcellularLocation>
</comment>
<dbReference type="InterPro" id="IPR000734">
    <property type="entry name" value="TAG_lipase"/>
</dbReference>
<dbReference type="GO" id="GO:0016298">
    <property type="term" value="F:lipase activity"/>
    <property type="evidence" value="ECO:0007669"/>
    <property type="project" value="InterPro"/>
</dbReference>
<evidence type="ECO:0000313" key="7">
    <source>
        <dbReference type="EMBL" id="CAG9796752.1"/>
    </source>
</evidence>
<gene>
    <name evidence="7" type="ORF">DIATSA_LOCUS13914</name>
</gene>
<dbReference type="SUPFAM" id="SSF53474">
    <property type="entry name" value="alpha/beta-Hydrolases"/>
    <property type="match status" value="1"/>
</dbReference>
<dbReference type="AlphaFoldDB" id="A0A9N9RGV4"/>